<accession>A7IW03</accession>
<organismHost>
    <name type="scientific">Chlorella</name>
    <dbReference type="NCBI Taxonomy" id="3071"/>
</organismHost>
<dbReference type="OrthoDB" id="37961at10239"/>
<sequence>MIFSPLFTGSPACKVSLYNFLVAGFATQKKTALPFFGIIFVLSVGKSVSPPSFGSFRYTINVANR</sequence>
<name>A7IW03_PBCVN</name>
<dbReference type="KEGG" id="vg:5659530"/>
<keyword evidence="2" id="KW-1185">Reference proteome</keyword>
<dbReference type="RefSeq" id="YP_001497324.1">
    <property type="nucleotide sequence ID" value="NC_009898.1"/>
</dbReference>
<protein>
    <submittedName>
        <fullName evidence="1">Uncharacterized protein b128L</fullName>
    </submittedName>
</protein>
<dbReference type="GeneID" id="5659530"/>
<organism evidence="1 2">
    <name type="scientific">Paramecium bursaria Chlorella virus NY2A</name>
    <name type="common">PBCV-NY2A</name>
    <dbReference type="NCBI Taxonomy" id="46021"/>
    <lineage>
        <taxon>Viruses</taxon>
        <taxon>Varidnaviria</taxon>
        <taxon>Bamfordvirae</taxon>
        <taxon>Nucleocytoviricota</taxon>
        <taxon>Megaviricetes</taxon>
        <taxon>Algavirales</taxon>
        <taxon>Phycodnaviridae</taxon>
        <taxon>Chlorovirus</taxon>
        <taxon>Chlorovirus americanus</taxon>
    </lineage>
</organism>
<dbReference type="Proteomes" id="UP000202419">
    <property type="component" value="Segment"/>
</dbReference>
<reference evidence="1 2" key="1">
    <citation type="journal article" date="2007" name="Virology">
        <title>Sequence and annotation of the 369-kb NY-2A and the 345-kb AR158 viruses that infect Chlorella NC64A.</title>
        <authorList>
            <person name="Fitzgerald L.A."/>
            <person name="Graves M.V."/>
            <person name="Li X."/>
            <person name="Feldblyum T."/>
            <person name="Nierman W.C."/>
            <person name="Van Etten J.L."/>
        </authorList>
    </citation>
    <scope>NUCLEOTIDE SEQUENCE [LARGE SCALE GENOMIC DNA]</scope>
    <source>
        <strain evidence="1 2">NY-2A</strain>
    </source>
</reference>
<proteinExistence type="predicted"/>
<dbReference type="EMBL" id="DQ491002">
    <property type="protein sequence ID" value="ABT14527.1"/>
    <property type="molecule type" value="Genomic_DNA"/>
</dbReference>
<gene>
    <name evidence="1" type="primary">b128L</name>
    <name evidence="1" type="ORF">NY2A_b128L</name>
</gene>
<evidence type="ECO:0000313" key="2">
    <source>
        <dbReference type="Proteomes" id="UP000202419"/>
    </source>
</evidence>
<evidence type="ECO:0000313" key="1">
    <source>
        <dbReference type="EMBL" id="ABT14527.1"/>
    </source>
</evidence>